<comment type="cofactor">
    <cofactor evidence="1">
        <name>pyridoxal 5'-phosphate</name>
        <dbReference type="ChEBI" id="CHEBI:597326"/>
    </cofactor>
</comment>
<dbReference type="EMBL" id="CP072842">
    <property type="protein sequence ID" value="QTV05163.1"/>
    <property type="molecule type" value="Genomic_DNA"/>
</dbReference>
<evidence type="ECO:0000256" key="1">
    <source>
        <dbReference type="ARBA" id="ARBA00001933"/>
    </source>
</evidence>
<dbReference type="Proteomes" id="UP000672011">
    <property type="component" value="Chromosome"/>
</dbReference>
<reference evidence="5 6" key="1">
    <citation type="journal article" date="2021" name="Int. J. Syst. Evol. Microbiol.">
        <title>Faecalibacter bovis sp. nov., isolated from cow faeces.</title>
        <authorList>
            <person name="Li F."/>
            <person name="Zhao W."/>
            <person name="Hong Q."/>
            <person name="Shao Q."/>
            <person name="Song J."/>
            <person name="Yang S."/>
        </authorList>
    </citation>
    <scope>NUCLEOTIDE SEQUENCE [LARGE SCALE GENOMIC DNA]</scope>
    <source>
        <strain evidence="5 6">ZY171143</strain>
    </source>
</reference>
<accession>A0ABX7XB79</accession>
<reference evidence="6" key="2">
    <citation type="submission" date="2021-04" db="EMBL/GenBank/DDBJ databases">
        <title>Taxonomy of Flavobacteriaceae bacterium ZY171143.</title>
        <authorList>
            <person name="Li F."/>
        </authorList>
    </citation>
    <scope>NUCLEOTIDE SEQUENCE [LARGE SCALE GENOMIC DNA]</scope>
    <source>
        <strain evidence="6">ZY171143</strain>
    </source>
</reference>
<dbReference type="SUPFAM" id="SSF53686">
    <property type="entry name" value="Tryptophan synthase beta subunit-like PLP-dependent enzymes"/>
    <property type="match status" value="1"/>
</dbReference>
<proteinExistence type="inferred from homology"/>
<dbReference type="Pfam" id="PF00291">
    <property type="entry name" value="PALP"/>
    <property type="match status" value="1"/>
</dbReference>
<dbReference type="InterPro" id="IPR036052">
    <property type="entry name" value="TrpB-like_PALP_sf"/>
</dbReference>
<evidence type="ECO:0000313" key="6">
    <source>
        <dbReference type="Proteomes" id="UP000672011"/>
    </source>
</evidence>
<protein>
    <submittedName>
        <fullName evidence="5">Pyridoxal-phosphate dependent enzyme</fullName>
    </submittedName>
</protein>
<dbReference type="RefSeq" id="WP_230475791.1">
    <property type="nucleotide sequence ID" value="NZ_CP072842.1"/>
</dbReference>
<dbReference type="PANTHER" id="PTHR43780">
    <property type="entry name" value="1-AMINOCYCLOPROPANE-1-CARBOXYLATE DEAMINASE-RELATED"/>
    <property type="match status" value="1"/>
</dbReference>
<keyword evidence="3" id="KW-0663">Pyridoxal phosphate</keyword>
<feature type="domain" description="Tryptophan synthase beta chain-like PALP" evidence="4">
    <location>
        <begin position="18"/>
        <end position="284"/>
    </location>
</feature>
<dbReference type="InterPro" id="IPR027278">
    <property type="entry name" value="ACCD_DCysDesulf"/>
</dbReference>
<sequence>MNWDNYKSIIQEVDLPILKQKNIKLSVLREDLIHPKISGNKFRKLKYNFAEAERLGYKKVITFGGAFSNHIAATAAAAKLNNFEAIGFIRGEEIEALIEQNPTLKFAQEEGMKFNFISREDYRLKDSEKFLNQLKIEFPDHYIIPEGGTNDLAIKGCEEILNDSCFEYDFITTAIGTAGTITGIINSTSKNQHVLGFPALKSKHFDEEIRKLAKKINYTIIDNYHFGGYAKVSEELINFINSFKETTSIPLDPIYTAKMMFGILDLIQKDYFKPNISILAVHTGGLQGIDGMNKLLNKKNKTLIQ</sequence>
<comment type="similarity">
    <text evidence="2">Belongs to the ACC deaminase/D-cysteine desulfhydrase family.</text>
</comment>
<gene>
    <name evidence="5" type="ORF">J9309_10265</name>
</gene>
<dbReference type="InterPro" id="IPR001926">
    <property type="entry name" value="TrpB-like_PALP"/>
</dbReference>
<evidence type="ECO:0000259" key="4">
    <source>
        <dbReference type="Pfam" id="PF00291"/>
    </source>
</evidence>
<evidence type="ECO:0000256" key="3">
    <source>
        <dbReference type="ARBA" id="ARBA00022898"/>
    </source>
</evidence>
<evidence type="ECO:0000256" key="2">
    <source>
        <dbReference type="ARBA" id="ARBA00008639"/>
    </source>
</evidence>
<dbReference type="PIRSF" id="PIRSF006278">
    <property type="entry name" value="ACCD_DCysDesulf"/>
    <property type="match status" value="1"/>
</dbReference>
<dbReference type="Gene3D" id="3.40.50.1100">
    <property type="match status" value="2"/>
</dbReference>
<dbReference type="PANTHER" id="PTHR43780:SF2">
    <property type="entry name" value="1-AMINOCYCLOPROPANE-1-CARBOXYLATE DEAMINASE-RELATED"/>
    <property type="match status" value="1"/>
</dbReference>
<keyword evidence="6" id="KW-1185">Reference proteome</keyword>
<evidence type="ECO:0000313" key="5">
    <source>
        <dbReference type="EMBL" id="QTV05163.1"/>
    </source>
</evidence>
<name>A0ABX7XB79_9FLAO</name>
<organism evidence="5 6">
    <name type="scientific">Faecalibacter bovis</name>
    <dbReference type="NCBI Taxonomy" id="2898187"/>
    <lineage>
        <taxon>Bacteria</taxon>
        <taxon>Pseudomonadati</taxon>
        <taxon>Bacteroidota</taxon>
        <taxon>Flavobacteriia</taxon>
        <taxon>Flavobacteriales</taxon>
        <taxon>Weeksellaceae</taxon>
        <taxon>Faecalibacter</taxon>
    </lineage>
</organism>